<accession>A0A199UCT6</accession>
<proteinExistence type="predicted"/>
<dbReference type="AlphaFoldDB" id="A0A199UCT6"/>
<sequence>MSITRGCPVMFGNQCFQPVLSHHFFRRWSSSNAES</sequence>
<name>A0A199UCT6_MANES</name>
<evidence type="ECO:0000313" key="1">
    <source>
        <dbReference type="EMBL" id="OAY22258.1"/>
    </source>
</evidence>
<protein>
    <submittedName>
        <fullName evidence="1">Uncharacterized protein</fullName>
    </submittedName>
</protein>
<reference evidence="1" key="1">
    <citation type="submission" date="2016-02" db="EMBL/GenBank/DDBJ databases">
        <title>WGS assembly of Manihot esculenta.</title>
        <authorList>
            <person name="Bredeson J.V."/>
            <person name="Prochnik S.E."/>
            <person name="Lyons J.B."/>
            <person name="Schmutz J."/>
            <person name="Grimwood J."/>
            <person name="Vrebalov J."/>
            <person name="Bart R.S."/>
            <person name="Amuge T."/>
            <person name="Ferguson M.E."/>
            <person name="Green R."/>
            <person name="Putnam N."/>
            <person name="Stites J."/>
            <person name="Rounsley S."/>
            <person name="Rokhsar D.S."/>
        </authorList>
    </citation>
    <scope>NUCLEOTIDE SEQUENCE [LARGE SCALE GENOMIC DNA]</scope>
    <source>
        <tissue evidence="1">Leaf</tissue>
    </source>
</reference>
<gene>
    <name evidence="1" type="ORF">MANES_S016400</name>
</gene>
<dbReference type="EMBL" id="KV450463">
    <property type="protein sequence ID" value="OAY22258.1"/>
    <property type="molecule type" value="Genomic_DNA"/>
</dbReference>
<organism evidence="1">
    <name type="scientific">Manihot esculenta</name>
    <name type="common">Cassava</name>
    <name type="synonym">Jatropha manihot</name>
    <dbReference type="NCBI Taxonomy" id="3983"/>
    <lineage>
        <taxon>Eukaryota</taxon>
        <taxon>Viridiplantae</taxon>
        <taxon>Streptophyta</taxon>
        <taxon>Embryophyta</taxon>
        <taxon>Tracheophyta</taxon>
        <taxon>Spermatophyta</taxon>
        <taxon>Magnoliopsida</taxon>
        <taxon>eudicotyledons</taxon>
        <taxon>Gunneridae</taxon>
        <taxon>Pentapetalae</taxon>
        <taxon>rosids</taxon>
        <taxon>fabids</taxon>
        <taxon>Malpighiales</taxon>
        <taxon>Euphorbiaceae</taxon>
        <taxon>Crotonoideae</taxon>
        <taxon>Manihoteae</taxon>
        <taxon>Manihot</taxon>
    </lineage>
</organism>